<dbReference type="Pfam" id="PF00226">
    <property type="entry name" value="DnaJ"/>
    <property type="match status" value="1"/>
</dbReference>
<gene>
    <name evidence="2" type="ORF">KDI_10380</name>
</gene>
<dbReference type="OrthoDB" id="9779889at2"/>
<reference evidence="2 3" key="1">
    <citation type="submission" date="2019-01" db="EMBL/GenBank/DDBJ databases">
        <title>Draft genome sequence of Dictyobacter sp. Uno17.</title>
        <authorList>
            <person name="Wang C.M."/>
            <person name="Zheng Y."/>
            <person name="Sakai Y."/>
            <person name="Abe K."/>
            <person name="Yokota A."/>
            <person name="Yabe S."/>
        </authorList>
    </citation>
    <scope>NUCLEOTIDE SEQUENCE [LARGE SCALE GENOMIC DNA]</scope>
    <source>
        <strain evidence="2 3">Uno17</strain>
    </source>
</reference>
<evidence type="ECO:0000313" key="3">
    <source>
        <dbReference type="Proteomes" id="UP000322530"/>
    </source>
</evidence>
<dbReference type="EMBL" id="BIXY01000010">
    <property type="protein sequence ID" value="GCF07474.1"/>
    <property type="molecule type" value="Genomic_DNA"/>
</dbReference>
<dbReference type="CDD" id="cd06257">
    <property type="entry name" value="DnaJ"/>
    <property type="match status" value="1"/>
</dbReference>
<dbReference type="SMART" id="SM00271">
    <property type="entry name" value="DnaJ"/>
    <property type="match status" value="1"/>
</dbReference>
<dbReference type="SUPFAM" id="SSF46565">
    <property type="entry name" value="Chaperone J-domain"/>
    <property type="match status" value="1"/>
</dbReference>
<dbReference type="AlphaFoldDB" id="A0A5A5T980"/>
<dbReference type="RefSeq" id="WP_149400492.1">
    <property type="nucleotide sequence ID" value="NZ_BIXY01000010.1"/>
</dbReference>
<evidence type="ECO:0000313" key="2">
    <source>
        <dbReference type="EMBL" id="GCF07474.1"/>
    </source>
</evidence>
<proteinExistence type="predicted"/>
<comment type="caution">
    <text evidence="2">The sequence shown here is derived from an EMBL/GenBank/DDBJ whole genome shotgun (WGS) entry which is preliminary data.</text>
</comment>
<feature type="domain" description="J" evidence="1">
    <location>
        <begin position="5"/>
        <end position="68"/>
    </location>
</feature>
<keyword evidence="3" id="KW-1185">Reference proteome</keyword>
<protein>
    <recommendedName>
        <fullName evidence="1">J domain-containing protein</fullName>
    </recommendedName>
</protein>
<dbReference type="PROSITE" id="PS50076">
    <property type="entry name" value="DNAJ_2"/>
    <property type="match status" value="1"/>
</dbReference>
<dbReference type="PANTHER" id="PTHR24074">
    <property type="entry name" value="CO-CHAPERONE PROTEIN DJLA"/>
    <property type="match status" value="1"/>
</dbReference>
<dbReference type="InterPro" id="IPR050817">
    <property type="entry name" value="DjlA_DnaK_co-chaperone"/>
</dbReference>
<dbReference type="PRINTS" id="PR00625">
    <property type="entry name" value="JDOMAIN"/>
</dbReference>
<sequence>MALPDYYAILEIESTATLADIKQAYRRLARIYHPDLNRQVGDRRIKQINEAYAVLSDVTRRTIYDIQRLEAMKRDIVLDFIIKQRQQARHTQRMTWKEGAIGFVRELKNNMH</sequence>
<dbReference type="Gene3D" id="1.10.287.110">
    <property type="entry name" value="DnaJ domain"/>
    <property type="match status" value="1"/>
</dbReference>
<organism evidence="2 3">
    <name type="scientific">Dictyobacter arantiisoli</name>
    <dbReference type="NCBI Taxonomy" id="2014874"/>
    <lineage>
        <taxon>Bacteria</taxon>
        <taxon>Bacillati</taxon>
        <taxon>Chloroflexota</taxon>
        <taxon>Ktedonobacteria</taxon>
        <taxon>Ktedonobacterales</taxon>
        <taxon>Dictyobacteraceae</taxon>
        <taxon>Dictyobacter</taxon>
    </lineage>
</organism>
<dbReference type="InterPro" id="IPR001623">
    <property type="entry name" value="DnaJ_domain"/>
</dbReference>
<evidence type="ECO:0000259" key="1">
    <source>
        <dbReference type="PROSITE" id="PS50076"/>
    </source>
</evidence>
<dbReference type="Proteomes" id="UP000322530">
    <property type="component" value="Unassembled WGS sequence"/>
</dbReference>
<name>A0A5A5T980_9CHLR</name>
<dbReference type="InterPro" id="IPR036869">
    <property type="entry name" value="J_dom_sf"/>
</dbReference>
<accession>A0A5A5T980</accession>